<organism evidence="2 3">
    <name type="scientific">Amphibalanus amphitrite</name>
    <name type="common">Striped barnacle</name>
    <name type="synonym">Balanus amphitrite</name>
    <dbReference type="NCBI Taxonomy" id="1232801"/>
    <lineage>
        <taxon>Eukaryota</taxon>
        <taxon>Metazoa</taxon>
        <taxon>Ecdysozoa</taxon>
        <taxon>Arthropoda</taxon>
        <taxon>Crustacea</taxon>
        <taxon>Multicrustacea</taxon>
        <taxon>Cirripedia</taxon>
        <taxon>Thoracica</taxon>
        <taxon>Thoracicalcarea</taxon>
        <taxon>Balanomorpha</taxon>
        <taxon>Balanoidea</taxon>
        <taxon>Balanidae</taxon>
        <taxon>Amphibalaninae</taxon>
        <taxon>Amphibalanus</taxon>
    </lineage>
</organism>
<reference evidence="2 3" key="1">
    <citation type="submission" date="2019-07" db="EMBL/GenBank/DDBJ databases">
        <title>Draft genome assembly of a fouling barnacle, Amphibalanus amphitrite (Darwin, 1854): The first reference genome for Thecostraca.</title>
        <authorList>
            <person name="Kim W."/>
        </authorList>
    </citation>
    <scope>NUCLEOTIDE SEQUENCE [LARGE SCALE GENOMIC DNA]</scope>
    <source>
        <strain evidence="2">SNU_AA5</strain>
        <tissue evidence="2">Soma without cirri and trophi</tissue>
    </source>
</reference>
<evidence type="ECO:0000313" key="3">
    <source>
        <dbReference type="Proteomes" id="UP000440578"/>
    </source>
</evidence>
<evidence type="ECO:0000313" key="2">
    <source>
        <dbReference type="EMBL" id="KAF0312309.1"/>
    </source>
</evidence>
<evidence type="ECO:0000256" key="1">
    <source>
        <dbReference type="SAM" id="MobiDB-lite"/>
    </source>
</evidence>
<feature type="compositionally biased region" description="Basic and acidic residues" evidence="1">
    <location>
        <begin position="56"/>
        <end position="78"/>
    </location>
</feature>
<feature type="compositionally biased region" description="Acidic residues" evidence="1">
    <location>
        <begin position="45"/>
        <end position="55"/>
    </location>
</feature>
<accession>A0A6A4X497</accession>
<sequence>MFSGSAPDHFTMISLVGSRRKREQQRREQQQREQESESSSGSSESESESEESQDEEGQKKYHNICKDKANAKEQKEKK</sequence>
<proteinExistence type="predicted"/>
<dbReference type="EMBL" id="VIIS01000178">
    <property type="protein sequence ID" value="KAF0312309.1"/>
    <property type="molecule type" value="Genomic_DNA"/>
</dbReference>
<protein>
    <submittedName>
        <fullName evidence="2">Uncharacterized protein</fullName>
    </submittedName>
</protein>
<gene>
    <name evidence="2" type="ORF">FJT64_016914</name>
</gene>
<dbReference type="AlphaFoldDB" id="A0A6A4X497"/>
<feature type="region of interest" description="Disordered" evidence="1">
    <location>
        <begin position="1"/>
        <end position="78"/>
    </location>
</feature>
<keyword evidence="3" id="KW-1185">Reference proteome</keyword>
<feature type="compositionally biased region" description="Basic and acidic residues" evidence="1">
    <location>
        <begin position="25"/>
        <end position="35"/>
    </location>
</feature>
<dbReference type="Proteomes" id="UP000440578">
    <property type="component" value="Unassembled WGS sequence"/>
</dbReference>
<name>A0A6A4X497_AMPAM</name>
<comment type="caution">
    <text evidence="2">The sequence shown here is derived from an EMBL/GenBank/DDBJ whole genome shotgun (WGS) entry which is preliminary data.</text>
</comment>